<protein>
    <submittedName>
        <fullName evidence="1">Uncharacterized protein</fullName>
    </submittedName>
</protein>
<name>A0AC60Q9F6_IXOPE</name>
<gene>
    <name evidence="1" type="ORF">HPB47_023401</name>
</gene>
<dbReference type="Proteomes" id="UP000805193">
    <property type="component" value="Unassembled WGS sequence"/>
</dbReference>
<keyword evidence="2" id="KW-1185">Reference proteome</keyword>
<accession>A0AC60Q9F6</accession>
<evidence type="ECO:0000313" key="2">
    <source>
        <dbReference type="Proteomes" id="UP000805193"/>
    </source>
</evidence>
<organism evidence="1 2">
    <name type="scientific">Ixodes persulcatus</name>
    <name type="common">Taiga tick</name>
    <dbReference type="NCBI Taxonomy" id="34615"/>
    <lineage>
        <taxon>Eukaryota</taxon>
        <taxon>Metazoa</taxon>
        <taxon>Ecdysozoa</taxon>
        <taxon>Arthropoda</taxon>
        <taxon>Chelicerata</taxon>
        <taxon>Arachnida</taxon>
        <taxon>Acari</taxon>
        <taxon>Parasitiformes</taxon>
        <taxon>Ixodida</taxon>
        <taxon>Ixodoidea</taxon>
        <taxon>Ixodidae</taxon>
        <taxon>Ixodinae</taxon>
        <taxon>Ixodes</taxon>
    </lineage>
</organism>
<evidence type="ECO:0000313" key="1">
    <source>
        <dbReference type="EMBL" id="KAG0429680.1"/>
    </source>
</evidence>
<reference evidence="1 2" key="1">
    <citation type="journal article" date="2020" name="Cell">
        <title>Large-Scale Comparative Analyses of Tick Genomes Elucidate Their Genetic Diversity and Vector Capacities.</title>
        <authorList>
            <consortium name="Tick Genome and Microbiome Consortium (TIGMIC)"/>
            <person name="Jia N."/>
            <person name="Wang J."/>
            <person name="Shi W."/>
            <person name="Du L."/>
            <person name="Sun Y."/>
            <person name="Zhan W."/>
            <person name="Jiang J.F."/>
            <person name="Wang Q."/>
            <person name="Zhang B."/>
            <person name="Ji P."/>
            <person name="Bell-Sakyi L."/>
            <person name="Cui X.M."/>
            <person name="Yuan T.T."/>
            <person name="Jiang B.G."/>
            <person name="Yang W.F."/>
            <person name="Lam T.T."/>
            <person name="Chang Q.C."/>
            <person name="Ding S.J."/>
            <person name="Wang X.J."/>
            <person name="Zhu J.G."/>
            <person name="Ruan X.D."/>
            <person name="Zhao L."/>
            <person name="Wei J.T."/>
            <person name="Ye R.Z."/>
            <person name="Que T.C."/>
            <person name="Du C.H."/>
            <person name="Zhou Y.H."/>
            <person name="Cheng J.X."/>
            <person name="Dai P.F."/>
            <person name="Guo W.B."/>
            <person name="Han X.H."/>
            <person name="Huang E.J."/>
            <person name="Li L.F."/>
            <person name="Wei W."/>
            <person name="Gao Y.C."/>
            <person name="Liu J.Z."/>
            <person name="Shao H.Z."/>
            <person name="Wang X."/>
            <person name="Wang C.C."/>
            <person name="Yang T.C."/>
            <person name="Huo Q.B."/>
            <person name="Li W."/>
            <person name="Chen H.Y."/>
            <person name="Chen S.E."/>
            <person name="Zhou L.G."/>
            <person name="Ni X.B."/>
            <person name="Tian J.H."/>
            <person name="Sheng Y."/>
            <person name="Liu T."/>
            <person name="Pan Y.S."/>
            <person name="Xia L.Y."/>
            <person name="Li J."/>
            <person name="Zhao F."/>
            <person name="Cao W.C."/>
        </authorList>
    </citation>
    <scope>NUCLEOTIDE SEQUENCE [LARGE SCALE GENOMIC DNA]</scope>
    <source>
        <strain evidence="1">Iper-2018</strain>
    </source>
</reference>
<sequence length="327" mass="38476">MKRRNFLSERGLLDIANVKEKPFWRQSRLKKNLAALQVGLQIPAPDRSAQALGRNLSVFSSIENLIVVHINERFGHLLADMNKHRGLTLVKLELCSQFGGPRFMKNRKPYDVIKPIMLVYNLAMVLLSAYFGIKILTRSYLGGGYQFTCQGINFEAKDKITMEFLELCWWYLWVRIGDFMDTVFFVLRKKDSHVSFLHVTHHSLVVFTGWYGLAYGFDGHVALSIILNCIIHTIMYSYYFLSLLGPAVRRHLWWKRYVTQLQLLQFVVMFAHVLFAHFKDCDYPKLHFIIVELEIVFFFVMFVRFYIKVYGSWRKARKLPMSMSKEE</sequence>
<comment type="caution">
    <text evidence="1">The sequence shown here is derived from an EMBL/GenBank/DDBJ whole genome shotgun (WGS) entry which is preliminary data.</text>
</comment>
<dbReference type="EMBL" id="JABSTQ010009391">
    <property type="protein sequence ID" value="KAG0429680.1"/>
    <property type="molecule type" value="Genomic_DNA"/>
</dbReference>
<proteinExistence type="predicted"/>